<feature type="signal peptide" evidence="1">
    <location>
        <begin position="1"/>
        <end position="18"/>
    </location>
</feature>
<dbReference type="AlphaFoldDB" id="A0A7C8I3F1"/>
<dbReference type="Proteomes" id="UP000481861">
    <property type="component" value="Unassembled WGS sequence"/>
</dbReference>
<dbReference type="PANTHER" id="PTHR39599:SF1">
    <property type="entry name" value="GPI-ANCHORED PROTEIN (EUROFUNG)"/>
    <property type="match status" value="1"/>
</dbReference>
<keyword evidence="3" id="KW-1185">Reference proteome</keyword>
<keyword evidence="1" id="KW-0732">Signal</keyword>
<accession>A0A7C8I3F1</accession>
<sequence length="278" mass="27629">MRNRLLVAVLLPVTLALAAPDFVADFLPALEDSSTQSNETIAEEGGLELVKRQTGCANGYASCGRVGAPGLCCRTNQVCSADIANHVACCPLGAACTGTIGGVIPGSQPTVIATATTSTVPFVIATTTQSGPSIGTQTDSFVQQTGSASNARSTVPNEFYPFAVIPTTYINAAACSSAYTSCQTDAASCTVALANGQQGVTVSAPNGGVTITAIASLGPERANSICASLSSLACSGLQVEACASFGSGNAAAGRRGCIADAYTMGAAVAVGIAGQMLR</sequence>
<organism evidence="2 3">
    <name type="scientific">Massariosphaeria phaeospora</name>
    <dbReference type="NCBI Taxonomy" id="100035"/>
    <lineage>
        <taxon>Eukaryota</taxon>
        <taxon>Fungi</taxon>
        <taxon>Dikarya</taxon>
        <taxon>Ascomycota</taxon>
        <taxon>Pezizomycotina</taxon>
        <taxon>Dothideomycetes</taxon>
        <taxon>Pleosporomycetidae</taxon>
        <taxon>Pleosporales</taxon>
        <taxon>Pleosporales incertae sedis</taxon>
        <taxon>Massariosphaeria</taxon>
    </lineage>
</organism>
<protein>
    <submittedName>
        <fullName evidence="2">Uncharacterized protein</fullName>
    </submittedName>
</protein>
<reference evidence="2 3" key="1">
    <citation type="submission" date="2020-01" db="EMBL/GenBank/DDBJ databases">
        <authorList>
            <consortium name="DOE Joint Genome Institute"/>
            <person name="Haridas S."/>
            <person name="Albert R."/>
            <person name="Binder M."/>
            <person name="Bloem J."/>
            <person name="Labutti K."/>
            <person name="Salamov A."/>
            <person name="Andreopoulos B."/>
            <person name="Baker S.E."/>
            <person name="Barry K."/>
            <person name="Bills G."/>
            <person name="Bluhm B.H."/>
            <person name="Cannon C."/>
            <person name="Castanera R."/>
            <person name="Culley D.E."/>
            <person name="Daum C."/>
            <person name="Ezra D."/>
            <person name="Gonzalez J.B."/>
            <person name="Henrissat B."/>
            <person name="Kuo A."/>
            <person name="Liang C."/>
            <person name="Lipzen A."/>
            <person name="Lutzoni F."/>
            <person name="Magnuson J."/>
            <person name="Mondo S."/>
            <person name="Nolan M."/>
            <person name="Ohm R."/>
            <person name="Pangilinan J."/>
            <person name="Park H.-J.H."/>
            <person name="Ramirez L."/>
            <person name="Alfaro M."/>
            <person name="Sun H."/>
            <person name="Tritt A."/>
            <person name="Yoshinaga Y."/>
            <person name="Zwiers L.-H.L."/>
            <person name="Turgeon B.G."/>
            <person name="Goodwin S.B."/>
            <person name="Spatafora J.W."/>
            <person name="Crous P.W."/>
            <person name="Grigoriev I.V."/>
        </authorList>
    </citation>
    <scope>NUCLEOTIDE SEQUENCE [LARGE SCALE GENOMIC DNA]</scope>
    <source>
        <strain evidence="2 3">CBS 611.86</strain>
    </source>
</reference>
<dbReference type="EMBL" id="JAADJZ010000015">
    <property type="protein sequence ID" value="KAF2869874.1"/>
    <property type="molecule type" value="Genomic_DNA"/>
</dbReference>
<gene>
    <name evidence="2" type="ORF">BDV95DRAFT_576503</name>
</gene>
<evidence type="ECO:0000313" key="3">
    <source>
        <dbReference type="Proteomes" id="UP000481861"/>
    </source>
</evidence>
<dbReference type="PANTHER" id="PTHR39599">
    <property type="entry name" value="GPI-ANCHORED PROTEIN (EUROFUNG)-RELATED-RELATED"/>
    <property type="match status" value="1"/>
</dbReference>
<proteinExistence type="predicted"/>
<evidence type="ECO:0000313" key="2">
    <source>
        <dbReference type="EMBL" id="KAF2869874.1"/>
    </source>
</evidence>
<evidence type="ECO:0000256" key="1">
    <source>
        <dbReference type="SAM" id="SignalP"/>
    </source>
</evidence>
<feature type="chain" id="PRO_5028831329" evidence="1">
    <location>
        <begin position="19"/>
        <end position="278"/>
    </location>
</feature>
<comment type="caution">
    <text evidence="2">The sequence shown here is derived from an EMBL/GenBank/DDBJ whole genome shotgun (WGS) entry which is preliminary data.</text>
</comment>
<dbReference type="OrthoDB" id="5410926at2759"/>
<name>A0A7C8I3F1_9PLEO</name>